<evidence type="ECO:0000313" key="2">
    <source>
        <dbReference type="EMBL" id="MBE1606517.1"/>
    </source>
</evidence>
<organism evidence="2 3">
    <name type="scientific">Actinopolymorpha pittospori</name>
    <dbReference type="NCBI Taxonomy" id="648752"/>
    <lineage>
        <taxon>Bacteria</taxon>
        <taxon>Bacillati</taxon>
        <taxon>Actinomycetota</taxon>
        <taxon>Actinomycetes</taxon>
        <taxon>Propionibacteriales</taxon>
        <taxon>Actinopolymorphaceae</taxon>
        <taxon>Actinopolymorpha</taxon>
    </lineage>
</organism>
<proteinExistence type="predicted"/>
<dbReference type="EMBL" id="JADBEM010000001">
    <property type="protein sequence ID" value="MBE1606517.1"/>
    <property type="molecule type" value="Genomic_DNA"/>
</dbReference>
<accession>A0A927MUF5</accession>
<name>A0A927MUF5_9ACTN</name>
<dbReference type="Proteomes" id="UP000638648">
    <property type="component" value="Unassembled WGS sequence"/>
</dbReference>
<dbReference type="AlphaFoldDB" id="A0A927MUF5"/>
<sequence>MHISMATSAGKAGQPNEDFAGAVPGAVVLLDGAGIPDTESICSHGVAWYTHRLGGALLGRLSRDDGQDLATILATAIGELAADHRDTCDITNPSSPQATVAMVRAHQGRLDYLLLADSFLLLDQLDDGPRVLTDEREVTTRRTCTAALDGVVRGTPEYDRVRDSCVDALRARRNQPGGYWIAKDDPHAAEEALTGSRPLDDLNSVALLSNGASRIVSPYGLTDWPGVVDLLVANGPAEIIRRVRRTEARTAQDPDALIPDDATVAHCTRSPRSDRLPVDAVRTREAQTRRGPRQVDRDQPDEHPGEPRRQRTFVENASGE</sequence>
<protein>
    <recommendedName>
        <fullName evidence="4">Protein phosphatase 2C</fullName>
    </recommendedName>
</protein>
<evidence type="ECO:0000256" key="1">
    <source>
        <dbReference type="SAM" id="MobiDB-lite"/>
    </source>
</evidence>
<keyword evidence="3" id="KW-1185">Reference proteome</keyword>
<gene>
    <name evidence="2" type="ORF">HEB94_003365</name>
</gene>
<feature type="compositionally biased region" description="Basic and acidic residues" evidence="1">
    <location>
        <begin position="271"/>
        <end position="309"/>
    </location>
</feature>
<comment type="caution">
    <text evidence="2">The sequence shown here is derived from an EMBL/GenBank/DDBJ whole genome shotgun (WGS) entry which is preliminary data.</text>
</comment>
<feature type="region of interest" description="Disordered" evidence="1">
    <location>
        <begin position="267"/>
        <end position="320"/>
    </location>
</feature>
<evidence type="ECO:0008006" key="4">
    <source>
        <dbReference type="Google" id="ProtNLM"/>
    </source>
</evidence>
<dbReference type="RefSeq" id="WP_238361540.1">
    <property type="nucleotide sequence ID" value="NZ_BAABJL010000147.1"/>
</dbReference>
<reference evidence="2" key="1">
    <citation type="submission" date="2020-10" db="EMBL/GenBank/DDBJ databases">
        <title>Sequencing the genomes of 1000 actinobacteria strains.</title>
        <authorList>
            <person name="Klenk H.-P."/>
        </authorList>
    </citation>
    <scope>NUCLEOTIDE SEQUENCE</scope>
    <source>
        <strain evidence="2">DSM 45354</strain>
    </source>
</reference>
<evidence type="ECO:0000313" key="3">
    <source>
        <dbReference type="Proteomes" id="UP000638648"/>
    </source>
</evidence>